<organism evidence="1 2">
    <name type="scientific">Limnobacter humi</name>
    <dbReference type="NCBI Taxonomy" id="1778671"/>
    <lineage>
        <taxon>Bacteria</taxon>
        <taxon>Pseudomonadati</taxon>
        <taxon>Pseudomonadota</taxon>
        <taxon>Betaproteobacteria</taxon>
        <taxon>Burkholderiales</taxon>
        <taxon>Burkholderiaceae</taxon>
        <taxon>Limnobacter</taxon>
    </lineage>
</organism>
<evidence type="ECO:0000313" key="2">
    <source>
        <dbReference type="Proteomes" id="UP001204142"/>
    </source>
</evidence>
<comment type="caution">
    <text evidence="1">The sequence shown here is derived from an EMBL/GenBank/DDBJ whole genome shotgun (WGS) entry which is preliminary data.</text>
</comment>
<dbReference type="RefSeq" id="WP_256764780.1">
    <property type="nucleotide sequence ID" value="NZ_JANIGO010000003.1"/>
</dbReference>
<keyword evidence="2" id="KW-1185">Reference proteome</keyword>
<protein>
    <submittedName>
        <fullName evidence="1">Uncharacterized protein</fullName>
    </submittedName>
</protein>
<gene>
    <name evidence="1" type="ORF">NQT62_11165</name>
</gene>
<accession>A0ABT1WJT0</accession>
<reference evidence="1 2" key="1">
    <citation type="submission" date="2022-07" db="EMBL/GenBank/DDBJ databases">
        <authorList>
            <person name="Xamxidin M."/>
            <person name="Wu M."/>
        </authorList>
    </citation>
    <scope>NUCLEOTIDE SEQUENCE [LARGE SCALE GENOMIC DNA]</scope>
    <source>
        <strain evidence="1 2">NBRC 111650</strain>
    </source>
</reference>
<sequence length="221" mass="24933">MYSDHCLSVRLNTQLLRENIDRSVQAYEAWLVPAREIKAQSCALKDAVKSLGRNACPALKESAKRAYRLSSNLKYCLKAIIPTYQSDLQRIWRGTSPRSITELEQEHGTFKTHVRTAEYLVAAVLDPCNAPDCQANPVANQPQPLEQAYGGTELPGAKPEKLARVRNAYNSTVAAANNLHRLINNFSVRSRVEPFSQEPDYFVNEAKVRVTDYPPYDADHW</sequence>
<proteinExistence type="predicted"/>
<dbReference type="Proteomes" id="UP001204142">
    <property type="component" value="Unassembled WGS sequence"/>
</dbReference>
<dbReference type="EMBL" id="JANIGO010000003">
    <property type="protein sequence ID" value="MCQ8896992.1"/>
    <property type="molecule type" value="Genomic_DNA"/>
</dbReference>
<name>A0ABT1WJT0_9BURK</name>
<evidence type="ECO:0000313" key="1">
    <source>
        <dbReference type="EMBL" id="MCQ8896992.1"/>
    </source>
</evidence>